<dbReference type="SUPFAM" id="SSF75304">
    <property type="entry name" value="Amidase signature (AS) enzymes"/>
    <property type="match status" value="1"/>
</dbReference>
<dbReference type="EC" id="6.3.5.7" evidence="3"/>
<dbReference type="EMBL" id="JAFBFH010000011">
    <property type="protein sequence ID" value="MBM7715007.1"/>
    <property type="molecule type" value="Genomic_DNA"/>
</dbReference>
<dbReference type="PANTHER" id="PTHR11895:SF7">
    <property type="entry name" value="GLUTAMYL-TRNA(GLN) AMIDOTRANSFERASE SUBUNIT A, MITOCHONDRIAL"/>
    <property type="match status" value="1"/>
</dbReference>
<reference evidence="3 4" key="1">
    <citation type="submission" date="2021-01" db="EMBL/GenBank/DDBJ databases">
        <title>Genomic Encyclopedia of Type Strains, Phase IV (KMG-IV): sequencing the most valuable type-strain genomes for metagenomic binning, comparative biology and taxonomic classification.</title>
        <authorList>
            <person name="Goeker M."/>
        </authorList>
    </citation>
    <scope>NUCLEOTIDE SEQUENCE [LARGE SCALE GENOMIC DNA]</scope>
    <source>
        <strain evidence="3 4">DSM 105453</strain>
    </source>
</reference>
<evidence type="ECO:0000313" key="4">
    <source>
        <dbReference type="Proteomes" id="UP000823485"/>
    </source>
</evidence>
<dbReference type="PROSITE" id="PS00571">
    <property type="entry name" value="AMIDASES"/>
    <property type="match status" value="1"/>
</dbReference>
<evidence type="ECO:0000259" key="2">
    <source>
        <dbReference type="Pfam" id="PF01425"/>
    </source>
</evidence>
<dbReference type="EC" id="3.5.1.4" evidence="3"/>
<dbReference type="InterPro" id="IPR000120">
    <property type="entry name" value="Amidase"/>
</dbReference>
<dbReference type="GO" id="GO:0004040">
    <property type="term" value="F:amidase activity"/>
    <property type="evidence" value="ECO:0007669"/>
    <property type="project" value="UniProtKB-EC"/>
</dbReference>
<proteinExistence type="inferred from homology"/>
<keyword evidence="3" id="KW-0378">Hydrolase</keyword>
<keyword evidence="3" id="KW-0436">Ligase</keyword>
<feature type="domain" description="Amidase" evidence="2">
    <location>
        <begin position="25"/>
        <end position="465"/>
    </location>
</feature>
<organism evidence="3 4">
    <name type="scientific">Siminovitchia thermophila</name>
    <dbReference type="NCBI Taxonomy" id="1245522"/>
    <lineage>
        <taxon>Bacteria</taxon>
        <taxon>Bacillati</taxon>
        <taxon>Bacillota</taxon>
        <taxon>Bacilli</taxon>
        <taxon>Bacillales</taxon>
        <taxon>Bacillaceae</taxon>
        <taxon>Siminovitchia</taxon>
    </lineage>
</organism>
<dbReference type="Proteomes" id="UP000823485">
    <property type="component" value="Unassembled WGS sequence"/>
</dbReference>
<dbReference type="GO" id="GO:0050566">
    <property type="term" value="F:asparaginyl-tRNA synthase (glutamine-hydrolyzing) activity"/>
    <property type="evidence" value="ECO:0007669"/>
    <property type="project" value="UniProtKB-EC"/>
</dbReference>
<accession>A0ABS2R5V9</accession>
<comment type="caution">
    <text evidence="3">The sequence shown here is derived from an EMBL/GenBank/DDBJ whole genome shotgun (WGS) entry which is preliminary data.</text>
</comment>
<dbReference type="InterPro" id="IPR023631">
    <property type="entry name" value="Amidase_dom"/>
</dbReference>
<sequence length="493" mass="54614">MGQYAYKSISELSQLIREKRLSPVELLEATIKRIETRNQETNSFVYLNFSEARERARQAEEMVMAGEKLGPLHGIPTAIKDLFDFKPGWPATYGGIPALKDHIADFYCVYAERMEKAGAIIVGKTNSPIMGFRGTCDNPLFGPTKNPFDVTKNSGGSSGGSAAAVADGLIPIAEGTDGGGSIRIPSAWCGTYGYQASYGRVPMVMRPNAFGGMSPFLYEGTITRTVEDAAIGMASLTGYDSRDPLSVNSKVDYMGALHKSMKGWKIAYSPDFDVYPVDERVKNVVKSAVQLFEDAGAHVEEVQFGIKRDQKELSDCWCRMMMTANIATFEILKRQGLDLLKNDRDDLPEEFTYWSEYVHHMKATDIINDQIIRTEIFDSIQKIFNEYDLIMTPTLACLPVDNADDGETKGPSHINGIEMNRLIGWCLTYFTNFTGHPSASIPAGLAGHLPVGMQIIGKRLADEDVFTASSIFEQLKPWKGTYEICNNRARVES</sequence>
<dbReference type="InterPro" id="IPR036928">
    <property type="entry name" value="AS_sf"/>
</dbReference>
<dbReference type="Pfam" id="PF01425">
    <property type="entry name" value="Amidase"/>
    <property type="match status" value="1"/>
</dbReference>
<keyword evidence="4" id="KW-1185">Reference proteome</keyword>
<protein>
    <submittedName>
        <fullName evidence="3">Amidase/aspartyl-tRNA(Asn)/glutamyl-tRNA(Gln) amidotransferase subunit A</fullName>
        <ecNumber evidence="3">3.5.1.4</ecNumber>
        <ecNumber evidence="3">6.3.5.6</ecNumber>
        <ecNumber evidence="3">6.3.5.7</ecNumber>
    </submittedName>
</protein>
<name>A0ABS2R5V9_9BACI</name>
<dbReference type="Gene3D" id="3.90.1300.10">
    <property type="entry name" value="Amidase signature (AS) domain"/>
    <property type="match status" value="1"/>
</dbReference>
<dbReference type="GO" id="GO:0050567">
    <property type="term" value="F:glutaminyl-tRNA synthase (glutamine-hydrolyzing) activity"/>
    <property type="evidence" value="ECO:0007669"/>
    <property type="project" value="UniProtKB-EC"/>
</dbReference>
<evidence type="ECO:0000313" key="3">
    <source>
        <dbReference type="EMBL" id="MBM7715007.1"/>
    </source>
</evidence>
<dbReference type="EC" id="6.3.5.6" evidence="3"/>
<dbReference type="PANTHER" id="PTHR11895">
    <property type="entry name" value="TRANSAMIDASE"/>
    <property type="match status" value="1"/>
</dbReference>
<comment type="similarity">
    <text evidence="1">Belongs to the amidase family.</text>
</comment>
<dbReference type="InterPro" id="IPR020556">
    <property type="entry name" value="Amidase_CS"/>
</dbReference>
<evidence type="ECO:0000256" key="1">
    <source>
        <dbReference type="ARBA" id="ARBA00009199"/>
    </source>
</evidence>
<dbReference type="RefSeq" id="WP_077112975.1">
    <property type="nucleotide sequence ID" value="NZ_JAFBFH010000011.1"/>
</dbReference>
<gene>
    <name evidence="3" type="ORF">JOC94_001979</name>
</gene>